<organism evidence="1">
    <name type="scientific">Eucalyptus grandis</name>
    <name type="common">Flooded gum</name>
    <dbReference type="NCBI Taxonomy" id="71139"/>
    <lineage>
        <taxon>Eukaryota</taxon>
        <taxon>Viridiplantae</taxon>
        <taxon>Streptophyta</taxon>
        <taxon>Embryophyta</taxon>
        <taxon>Tracheophyta</taxon>
        <taxon>Spermatophyta</taxon>
        <taxon>Magnoliopsida</taxon>
        <taxon>eudicotyledons</taxon>
        <taxon>Gunneridae</taxon>
        <taxon>Pentapetalae</taxon>
        <taxon>rosids</taxon>
        <taxon>malvids</taxon>
        <taxon>Myrtales</taxon>
        <taxon>Myrtaceae</taxon>
        <taxon>Myrtoideae</taxon>
        <taxon>Eucalypteae</taxon>
        <taxon>Eucalyptus</taxon>
    </lineage>
</organism>
<accession>A0A059B4F2</accession>
<protein>
    <submittedName>
        <fullName evidence="1">Uncharacterized protein</fullName>
    </submittedName>
</protein>
<dbReference type="Gramene" id="KCW60525">
    <property type="protein sequence ID" value="KCW60525"/>
    <property type="gene ID" value="EUGRSUZ_H03268"/>
</dbReference>
<reference evidence="1" key="1">
    <citation type="submission" date="2013-07" db="EMBL/GenBank/DDBJ databases">
        <title>The genome of Eucalyptus grandis.</title>
        <authorList>
            <person name="Schmutz J."/>
            <person name="Hayes R."/>
            <person name="Myburg A."/>
            <person name="Tuskan G."/>
            <person name="Grattapaglia D."/>
            <person name="Rokhsar D.S."/>
        </authorList>
    </citation>
    <scope>NUCLEOTIDE SEQUENCE</scope>
    <source>
        <tissue evidence="1">Leaf extractions</tissue>
    </source>
</reference>
<name>A0A059B4F2_EUCGR</name>
<dbReference type="EMBL" id="KK198760">
    <property type="protein sequence ID" value="KCW60525.1"/>
    <property type="molecule type" value="Genomic_DNA"/>
</dbReference>
<proteinExistence type="predicted"/>
<sequence length="89" mass="10473">MVVHFINCFFCMECAYRNLLMEVTFHVMNISKCLVWSRFEVTFAENKVHYTSELPRKLAILILPLESLLLGRCAPHYQFLSCNLTDQIQ</sequence>
<dbReference type="InParanoid" id="A0A059B4F2"/>
<gene>
    <name evidence="1" type="ORF">EUGRSUZ_H03268</name>
</gene>
<evidence type="ECO:0000313" key="1">
    <source>
        <dbReference type="EMBL" id="KCW60525.1"/>
    </source>
</evidence>
<dbReference type="AlphaFoldDB" id="A0A059B4F2"/>